<evidence type="ECO:0000256" key="1">
    <source>
        <dbReference type="SAM" id="Phobius"/>
    </source>
</evidence>
<protein>
    <submittedName>
        <fullName evidence="2">DUF3307 domain-containing protein</fullName>
    </submittedName>
</protein>
<feature type="transmembrane region" description="Helical" evidence="1">
    <location>
        <begin position="168"/>
        <end position="188"/>
    </location>
</feature>
<accession>A0A6M1SSB7</accession>
<name>A0A6M1SSB7_9BACT</name>
<dbReference type="InterPro" id="IPR021737">
    <property type="entry name" value="Phage_phiKZ_Orf197"/>
</dbReference>
<dbReference type="RefSeq" id="WP_165264986.1">
    <property type="nucleotide sequence ID" value="NZ_JAALLS010000001.1"/>
</dbReference>
<feature type="transmembrane region" description="Helical" evidence="1">
    <location>
        <begin position="38"/>
        <end position="63"/>
    </location>
</feature>
<keyword evidence="3" id="KW-1185">Reference proteome</keyword>
<keyword evidence="1" id="KW-1133">Transmembrane helix</keyword>
<proteinExistence type="predicted"/>
<keyword evidence="1" id="KW-0472">Membrane</keyword>
<gene>
    <name evidence="2" type="ORF">G3569_00520</name>
</gene>
<organism evidence="2 3">
    <name type="scientific">Fodinibius halophilus</name>
    <dbReference type="NCBI Taxonomy" id="1736908"/>
    <lineage>
        <taxon>Bacteria</taxon>
        <taxon>Pseudomonadati</taxon>
        <taxon>Balneolota</taxon>
        <taxon>Balneolia</taxon>
        <taxon>Balneolales</taxon>
        <taxon>Balneolaceae</taxon>
        <taxon>Fodinibius</taxon>
    </lineage>
</organism>
<dbReference type="EMBL" id="JAALLS010000001">
    <property type="protein sequence ID" value="NGP86818.1"/>
    <property type="molecule type" value="Genomic_DNA"/>
</dbReference>
<dbReference type="Pfam" id="PF11750">
    <property type="entry name" value="DUF3307"/>
    <property type="match status" value="1"/>
</dbReference>
<comment type="caution">
    <text evidence="2">The sequence shown here is derived from an EMBL/GenBank/DDBJ whole genome shotgun (WGS) entry which is preliminary data.</text>
</comment>
<evidence type="ECO:0000313" key="2">
    <source>
        <dbReference type="EMBL" id="NGP86818.1"/>
    </source>
</evidence>
<dbReference type="Proteomes" id="UP000479132">
    <property type="component" value="Unassembled WGS sequence"/>
</dbReference>
<evidence type="ECO:0000313" key="3">
    <source>
        <dbReference type="Proteomes" id="UP000479132"/>
    </source>
</evidence>
<reference evidence="2 3" key="1">
    <citation type="submission" date="2020-02" db="EMBL/GenBank/DDBJ databases">
        <title>Aliifodinibius halophilus 2W32, complete genome.</title>
        <authorList>
            <person name="Li Y."/>
            <person name="Wu S."/>
        </authorList>
    </citation>
    <scope>NUCLEOTIDE SEQUENCE [LARGE SCALE GENOMIC DNA]</scope>
    <source>
        <strain evidence="2 3">2W32</strain>
    </source>
</reference>
<sequence length="231" mass="26008">MLLFCKLILAHILGDFVFQPLSWVKHKKKKGLKSGILYLHILIHGLLVYLFVQSWIIAVVVGGTHAIIDITKLLMQRESNRRQWFFYDQLSHTVVILGVVGWLNIDNAGILRELFLEHIYLITGLIFLTKPASIIIQNAISRWDPDPDDDSPDSLERAGAYIGVIERLFVFIFVLAGQWGALGFLIAAKSVFRFGDLKEANDRKLTEYILIGTLMSVGVATIVAAAVRYLS</sequence>
<feature type="transmembrane region" description="Helical" evidence="1">
    <location>
        <begin position="84"/>
        <end position="103"/>
    </location>
</feature>
<feature type="transmembrane region" description="Helical" evidence="1">
    <location>
        <begin position="208"/>
        <end position="230"/>
    </location>
</feature>
<keyword evidence="1" id="KW-0812">Transmembrane</keyword>
<feature type="transmembrane region" description="Helical" evidence="1">
    <location>
        <begin position="115"/>
        <end position="136"/>
    </location>
</feature>
<dbReference type="AlphaFoldDB" id="A0A6M1SSB7"/>